<gene>
    <name evidence="6" type="ORF">PTE30175_05137</name>
</gene>
<dbReference type="InterPro" id="IPR036390">
    <property type="entry name" value="WH_DNA-bd_sf"/>
</dbReference>
<evidence type="ECO:0000313" key="7">
    <source>
        <dbReference type="Proteomes" id="UP000414233"/>
    </source>
</evidence>
<dbReference type="EMBL" id="CABPRZ010000034">
    <property type="protein sequence ID" value="VVE57759.1"/>
    <property type="molecule type" value="Genomic_DNA"/>
</dbReference>
<dbReference type="PROSITE" id="PS51078">
    <property type="entry name" value="ICLR_ED"/>
    <property type="match status" value="1"/>
</dbReference>
<keyword evidence="3" id="KW-0804">Transcription</keyword>
<dbReference type="InterPro" id="IPR005471">
    <property type="entry name" value="Tscrpt_reg_IclR_N"/>
</dbReference>
<organism evidence="6 7">
    <name type="scientific">Pandoraea terrae</name>
    <dbReference type="NCBI Taxonomy" id="1537710"/>
    <lineage>
        <taxon>Bacteria</taxon>
        <taxon>Pseudomonadati</taxon>
        <taxon>Pseudomonadota</taxon>
        <taxon>Betaproteobacteria</taxon>
        <taxon>Burkholderiales</taxon>
        <taxon>Burkholderiaceae</taxon>
        <taxon>Pandoraea</taxon>
    </lineage>
</organism>
<feature type="domain" description="IclR-ED" evidence="5">
    <location>
        <begin position="82"/>
        <end position="264"/>
    </location>
</feature>
<accession>A0A5E4Z9B5</accession>
<reference evidence="6 7" key="1">
    <citation type="submission" date="2019-08" db="EMBL/GenBank/DDBJ databases">
        <authorList>
            <person name="Peeters C."/>
        </authorList>
    </citation>
    <scope>NUCLEOTIDE SEQUENCE [LARGE SCALE GENOMIC DNA]</scope>
    <source>
        <strain evidence="6 7">LMG 30175</strain>
    </source>
</reference>
<dbReference type="AlphaFoldDB" id="A0A5E4Z9B5"/>
<evidence type="ECO:0000259" key="5">
    <source>
        <dbReference type="PROSITE" id="PS51078"/>
    </source>
</evidence>
<dbReference type="RefSeq" id="WP_150699871.1">
    <property type="nucleotide sequence ID" value="NZ_CABPRZ010000034.1"/>
</dbReference>
<evidence type="ECO:0000256" key="2">
    <source>
        <dbReference type="ARBA" id="ARBA00023125"/>
    </source>
</evidence>
<keyword evidence="1" id="KW-0805">Transcription regulation</keyword>
<evidence type="ECO:0000256" key="1">
    <source>
        <dbReference type="ARBA" id="ARBA00023015"/>
    </source>
</evidence>
<keyword evidence="2" id="KW-0238">DNA-binding</keyword>
<dbReference type="Gene3D" id="3.30.450.40">
    <property type="match status" value="1"/>
</dbReference>
<dbReference type="SUPFAM" id="SSF55781">
    <property type="entry name" value="GAF domain-like"/>
    <property type="match status" value="1"/>
</dbReference>
<proteinExistence type="predicted"/>
<feature type="domain" description="HTH iclR-type" evidence="4">
    <location>
        <begin position="20"/>
        <end position="81"/>
    </location>
</feature>
<dbReference type="GO" id="GO:0003700">
    <property type="term" value="F:DNA-binding transcription factor activity"/>
    <property type="evidence" value="ECO:0007669"/>
    <property type="project" value="TreeGrafter"/>
</dbReference>
<dbReference type="Proteomes" id="UP000414233">
    <property type="component" value="Unassembled WGS sequence"/>
</dbReference>
<dbReference type="InterPro" id="IPR050707">
    <property type="entry name" value="HTH_MetabolicPath_Reg"/>
</dbReference>
<dbReference type="PROSITE" id="PS51077">
    <property type="entry name" value="HTH_ICLR"/>
    <property type="match status" value="1"/>
</dbReference>
<dbReference type="Pfam" id="PF01614">
    <property type="entry name" value="IclR_C"/>
    <property type="match status" value="1"/>
</dbReference>
<dbReference type="InterPro" id="IPR014757">
    <property type="entry name" value="Tscrpt_reg_IclR_C"/>
</dbReference>
<dbReference type="InterPro" id="IPR036388">
    <property type="entry name" value="WH-like_DNA-bd_sf"/>
</dbReference>
<evidence type="ECO:0000256" key="3">
    <source>
        <dbReference type="ARBA" id="ARBA00023163"/>
    </source>
</evidence>
<dbReference type="Gene3D" id="1.10.10.10">
    <property type="entry name" value="Winged helix-like DNA-binding domain superfamily/Winged helix DNA-binding domain"/>
    <property type="match status" value="1"/>
</dbReference>
<evidence type="ECO:0000259" key="4">
    <source>
        <dbReference type="PROSITE" id="PS51077"/>
    </source>
</evidence>
<dbReference type="OrthoDB" id="9790046at2"/>
<keyword evidence="7" id="KW-1185">Reference proteome</keyword>
<protein>
    <submittedName>
        <fullName evidence="6">IclR family transcriptional regulator</fullName>
    </submittedName>
</protein>
<sequence length="275" mass="29858">MTTIYDSKDEALSVVVKGRVGALDRALQVLDCLQTVGTPRTPNEIARVTGAPVSTTYSIIEDLLERSVLERSEGGRVWLGKRLFTYGLSYANRLEYLDVSAEEAKILSGDVGETVQVCGRDGGELVVLQMAEGDGFFRVSSRIGARIPINWTASGRLLVGHFSAKDREAYFALHSRPSPTGRAETDARILSQSSARAWAEGFSIQIGETFSSVACIAAPVLNEIGECVITISIVLPESKAVEDMQGYIRAVKNAARRIEKRMGWSSEKDGPARVS</sequence>
<evidence type="ECO:0000313" key="6">
    <source>
        <dbReference type="EMBL" id="VVE57759.1"/>
    </source>
</evidence>
<dbReference type="PANTHER" id="PTHR30136:SF24">
    <property type="entry name" value="HTH-TYPE TRANSCRIPTIONAL REPRESSOR ALLR"/>
    <property type="match status" value="1"/>
</dbReference>
<dbReference type="InterPro" id="IPR029016">
    <property type="entry name" value="GAF-like_dom_sf"/>
</dbReference>
<dbReference type="GO" id="GO:0003677">
    <property type="term" value="F:DNA binding"/>
    <property type="evidence" value="ECO:0007669"/>
    <property type="project" value="UniProtKB-KW"/>
</dbReference>
<dbReference type="SUPFAM" id="SSF46785">
    <property type="entry name" value="Winged helix' DNA-binding domain"/>
    <property type="match status" value="1"/>
</dbReference>
<dbReference type="Pfam" id="PF09339">
    <property type="entry name" value="HTH_IclR"/>
    <property type="match status" value="1"/>
</dbReference>
<dbReference type="PANTHER" id="PTHR30136">
    <property type="entry name" value="HELIX-TURN-HELIX TRANSCRIPTIONAL REGULATOR, ICLR FAMILY"/>
    <property type="match status" value="1"/>
</dbReference>
<name>A0A5E4Z9B5_9BURK</name>
<dbReference type="GO" id="GO:0045892">
    <property type="term" value="P:negative regulation of DNA-templated transcription"/>
    <property type="evidence" value="ECO:0007669"/>
    <property type="project" value="TreeGrafter"/>
</dbReference>